<accession>A0ABW3KH01</accession>
<protein>
    <recommendedName>
        <fullName evidence="4">Beta-carotene 15,15'-monooxygenase</fullName>
    </recommendedName>
</protein>
<reference evidence="3" key="1">
    <citation type="journal article" date="2019" name="Int. J. Syst. Evol. Microbiol.">
        <title>The Global Catalogue of Microorganisms (GCM) 10K type strain sequencing project: providing services to taxonomists for standard genome sequencing and annotation.</title>
        <authorList>
            <consortium name="The Broad Institute Genomics Platform"/>
            <consortium name="The Broad Institute Genome Sequencing Center for Infectious Disease"/>
            <person name="Wu L."/>
            <person name="Ma J."/>
        </authorList>
    </citation>
    <scope>NUCLEOTIDE SEQUENCE [LARGE SCALE GENOMIC DNA]</scope>
    <source>
        <strain evidence="3">CCUG 60525</strain>
    </source>
</reference>
<organism evidence="2 3">
    <name type="scientific">Oceanisphaera ostreae</name>
    <dbReference type="NCBI Taxonomy" id="914151"/>
    <lineage>
        <taxon>Bacteria</taxon>
        <taxon>Pseudomonadati</taxon>
        <taxon>Pseudomonadota</taxon>
        <taxon>Gammaproteobacteria</taxon>
        <taxon>Aeromonadales</taxon>
        <taxon>Aeromonadaceae</taxon>
        <taxon>Oceanisphaera</taxon>
    </lineage>
</organism>
<name>A0ABW3KH01_9GAMM</name>
<sequence>MSAAEKRLNVQQQDTRWWEGYIIRYAVGTVVGGMCVYFILNTLGADAKSLWLMQPNITQLHLDALLDICINDNSQACLVQAQLAQNLYGFNFPQLALLGIYGLAFNYIASAPILVLHATRKFWIFNRNKLIRCNKWLVLLGFGFVAFVILSILYPFGSAVNQECKWLMLAVYSLVLTILMSQIIFLAHEALCPQGSINFYISLHKVRQSGLIDTNSYKHLREHGNAFLLVLLNFLLLFFIITIHLLFPDNYYLLFGAVFLWISPAAYIYFLGHKIESDLIDKVKSGCP</sequence>
<feature type="transmembrane region" description="Helical" evidence="1">
    <location>
        <begin position="136"/>
        <end position="154"/>
    </location>
</feature>
<feature type="transmembrane region" description="Helical" evidence="1">
    <location>
        <begin position="95"/>
        <end position="116"/>
    </location>
</feature>
<dbReference type="RefSeq" id="WP_379557197.1">
    <property type="nucleotide sequence ID" value="NZ_JBHTJS010000010.1"/>
</dbReference>
<feature type="transmembrane region" description="Helical" evidence="1">
    <location>
        <begin position="21"/>
        <end position="40"/>
    </location>
</feature>
<dbReference type="EMBL" id="JBHTJS010000010">
    <property type="protein sequence ID" value="MFD1007271.1"/>
    <property type="molecule type" value="Genomic_DNA"/>
</dbReference>
<evidence type="ECO:0008006" key="4">
    <source>
        <dbReference type="Google" id="ProtNLM"/>
    </source>
</evidence>
<evidence type="ECO:0000256" key="1">
    <source>
        <dbReference type="SAM" id="Phobius"/>
    </source>
</evidence>
<feature type="transmembrane region" description="Helical" evidence="1">
    <location>
        <begin position="253"/>
        <end position="272"/>
    </location>
</feature>
<keyword evidence="1" id="KW-0812">Transmembrane</keyword>
<keyword evidence="1" id="KW-0472">Membrane</keyword>
<evidence type="ECO:0000313" key="3">
    <source>
        <dbReference type="Proteomes" id="UP001597048"/>
    </source>
</evidence>
<dbReference type="Proteomes" id="UP001597048">
    <property type="component" value="Unassembled WGS sequence"/>
</dbReference>
<comment type="caution">
    <text evidence="2">The sequence shown here is derived from an EMBL/GenBank/DDBJ whole genome shotgun (WGS) entry which is preliminary data.</text>
</comment>
<feature type="transmembrane region" description="Helical" evidence="1">
    <location>
        <begin position="166"/>
        <end position="187"/>
    </location>
</feature>
<keyword evidence="3" id="KW-1185">Reference proteome</keyword>
<evidence type="ECO:0000313" key="2">
    <source>
        <dbReference type="EMBL" id="MFD1007271.1"/>
    </source>
</evidence>
<keyword evidence="1" id="KW-1133">Transmembrane helix</keyword>
<gene>
    <name evidence="2" type="ORF">ACFQ1C_03750</name>
</gene>
<proteinExistence type="predicted"/>
<feature type="transmembrane region" description="Helical" evidence="1">
    <location>
        <begin position="226"/>
        <end position="247"/>
    </location>
</feature>